<gene>
    <name evidence="1" type="ORF">M9H77_21398</name>
</gene>
<evidence type="ECO:0000313" key="1">
    <source>
        <dbReference type="EMBL" id="KAI5662075.1"/>
    </source>
</evidence>
<organism evidence="1 2">
    <name type="scientific">Catharanthus roseus</name>
    <name type="common">Madagascar periwinkle</name>
    <name type="synonym">Vinca rosea</name>
    <dbReference type="NCBI Taxonomy" id="4058"/>
    <lineage>
        <taxon>Eukaryota</taxon>
        <taxon>Viridiplantae</taxon>
        <taxon>Streptophyta</taxon>
        <taxon>Embryophyta</taxon>
        <taxon>Tracheophyta</taxon>
        <taxon>Spermatophyta</taxon>
        <taxon>Magnoliopsida</taxon>
        <taxon>eudicotyledons</taxon>
        <taxon>Gunneridae</taxon>
        <taxon>Pentapetalae</taxon>
        <taxon>asterids</taxon>
        <taxon>lamiids</taxon>
        <taxon>Gentianales</taxon>
        <taxon>Apocynaceae</taxon>
        <taxon>Rauvolfioideae</taxon>
        <taxon>Vinceae</taxon>
        <taxon>Catharanthinae</taxon>
        <taxon>Catharanthus</taxon>
    </lineage>
</organism>
<sequence length="212" mass="24317">MMPTPDLRTPHPSTYERRSSNKPPVLRIIDPLRGIKSSAHGEEENQQNQGEEREEQYQGEDRGEAEDEGEEGVIKQRMSTLRIMMMAVRGLQDVRVEGGAILSMTIRDVKVEGSDILSVAIWDVQNESGEILSMNIRDARVCRVVVSEEENQRPPYRPWTLNIQDQDLHQGARHGFIYTSRCLAHRHLLSDLDSHMCSEFILGLQPRRILIY</sequence>
<proteinExistence type="predicted"/>
<evidence type="ECO:0000313" key="2">
    <source>
        <dbReference type="Proteomes" id="UP001060085"/>
    </source>
</evidence>
<protein>
    <submittedName>
        <fullName evidence="1">Uncharacterized protein</fullName>
    </submittedName>
</protein>
<dbReference type="EMBL" id="CM044705">
    <property type="protein sequence ID" value="KAI5662075.1"/>
    <property type="molecule type" value="Genomic_DNA"/>
</dbReference>
<name>A0ACC0AP93_CATRO</name>
<comment type="caution">
    <text evidence="1">The sequence shown here is derived from an EMBL/GenBank/DDBJ whole genome shotgun (WGS) entry which is preliminary data.</text>
</comment>
<accession>A0ACC0AP93</accession>
<dbReference type="Proteomes" id="UP001060085">
    <property type="component" value="Linkage Group LG05"/>
</dbReference>
<reference evidence="2" key="1">
    <citation type="journal article" date="2023" name="Nat. Plants">
        <title>Single-cell RNA sequencing provides a high-resolution roadmap for understanding the multicellular compartmentation of specialized metabolism.</title>
        <authorList>
            <person name="Sun S."/>
            <person name="Shen X."/>
            <person name="Li Y."/>
            <person name="Li Y."/>
            <person name="Wang S."/>
            <person name="Li R."/>
            <person name="Zhang H."/>
            <person name="Shen G."/>
            <person name="Guo B."/>
            <person name="Wei J."/>
            <person name="Xu J."/>
            <person name="St-Pierre B."/>
            <person name="Chen S."/>
            <person name="Sun C."/>
        </authorList>
    </citation>
    <scope>NUCLEOTIDE SEQUENCE [LARGE SCALE GENOMIC DNA]</scope>
</reference>
<keyword evidence="2" id="KW-1185">Reference proteome</keyword>